<dbReference type="InterPro" id="IPR026847">
    <property type="entry name" value="VPS13"/>
</dbReference>
<accession>J9EBC9</accession>
<organism evidence="4 5">
    <name type="scientific">Wuchereria bancrofti</name>
    <dbReference type="NCBI Taxonomy" id="6293"/>
    <lineage>
        <taxon>Eukaryota</taxon>
        <taxon>Metazoa</taxon>
        <taxon>Ecdysozoa</taxon>
        <taxon>Nematoda</taxon>
        <taxon>Chromadorea</taxon>
        <taxon>Rhabditida</taxon>
        <taxon>Spirurina</taxon>
        <taxon>Spiruromorpha</taxon>
        <taxon>Filarioidea</taxon>
        <taxon>Onchocercidae</taxon>
        <taxon>Wuchereria</taxon>
    </lineage>
</organism>
<dbReference type="Pfam" id="PF25033">
    <property type="entry name" value="VPS13_M"/>
    <property type="match status" value="1"/>
</dbReference>
<feature type="compositionally biased region" description="Basic and acidic residues" evidence="2">
    <location>
        <begin position="271"/>
        <end position="290"/>
    </location>
</feature>
<gene>
    <name evidence="4" type="ORF">WUBG_09623</name>
</gene>
<dbReference type="AlphaFoldDB" id="J9EBC9"/>
<feature type="region of interest" description="Disordered" evidence="2">
    <location>
        <begin position="256"/>
        <end position="300"/>
    </location>
</feature>
<dbReference type="PANTHER" id="PTHR16166">
    <property type="entry name" value="VACUOLAR PROTEIN SORTING-ASSOCIATED PROTEIN VPS13"/>
    <property type="match status" value="1"/>
</dbReference>
<reference evidence="5" key="1">
    <citation type="submission" date="2012-08" db="EMBL/GenBank/DDBJ databases">
        <title>The Genome Sequence of Wuchereria bancrofti.</title>
        <authorList>
            <person name="Nutman T.B."/>
            <person name="Fink D.L."/>
            <person name="Russ C."/>
            <person name="Young S."/>
            <person name="Zeng Q."/>
            <person name="Koehrsen M."/>
            <person name="Alvarado L."/>
            <person name="Berlin A."/>
            <person name="Chapman S.B."/>
            <person name="Chen Z."/>
            <person name="Freedman E."/>
            <person name="Gellesch M."/>
            <person name="Goldberg J."/>
            <person name="Griggs A."/>
            <person name="Gujja S."/>
            <person name="Heilman E.R."/>
            <person name="Heiman D."/>
            <person name="Hepburn T."/>
            <person name="Howarth C."/>
            <person name="Jen D."/>
            <person name="Larson L."/>
            <person name="Lewis B."/>
            <person name="Mehta T."/>
            <person name="Park D."/>
            <person name="Pearson M."/>
            <person name="Roberts A."/>
            <person name="Saif S."/>
            <person name="Shea T."/>
            <person name="Shenoy N."/>
            <person name="Sisk P."/>
            <person name="Stolte C."/>
            <person name="Sykes S."/>
            <person name="Walk T."/>
            <person name="White J."/>
            <person name="Yandava C."/>
            <person name="Haas B."/>
            <person name="Henn M.R."/>
            <person name="Nusbaum C."/>
            <person name="Birren B."/>
        </authorList>
    </citation>
    <scope>NUCLEOTIDE SEQUENCE [LARGE SCALE GENOMIC DNA]</scope>
    <source>
        <strain evidence="5">NA</strain>
    </source>
</reference>
<dbReference type="GO" id="GO:0006623">
    <property type="term" value="P:protein targeting to vacuole"/>
    <property type="evidence" value="ECO:0007669"/>
    <property type="project" value="TreeGrafter"/>
</dbReference>
<feature type="domain" description="VPS13-like middle region" evidence="3">
    <location>
        <begin position="6"/>
        <end position="543"/>
    </location>
</feature>
<comment type="similarity">
    <text evidence="1">Belongs to the VPS13 family.</text>
</comment>
<proteinExistence type="inferred from homology"/>
<dbReference type="InterPro" id="IPR056747">
    <property type="entry name" value="VPS13-like_M"/>
</dbReference>
<name>J9EBC9_WUCBA</name>
<evidence type="ECO:0000256" key="1">
    <source>
        <dbReference type="ARBA" id="ARBA00006545"/>
    </source>
</evidence>
<evidence type="ECO:0000313" key="5">
    <source>
        <dbReference type="Proteomes" id="UP000004810"/>
    </source>
</evidence>
<dbReference type="GO" id="GO:0045053">
    <property type="term" value="P:protein retention in Golgi apparatus"/>
    <property type="evidence" value="ECO:0007669"/>
    <property type="project" value="TreeGrafter"/>
</dbReference>
<dbReference type="PANTHER" id="PTHR16166:SF93">
    <property type="entry name" value="INTERMEMBRANE LIPID TRANSFER PROTEIN VPS13"/>
    <property type="match status" value="1"/>
</dbReference>
<dbReference type="EMBL" id="ADBV01005448">
    <property type="protein sequence ID" value="EJW79468.1"/>
    <property type="molecule type" value="Genomic_DNA"/>
</dbReference>
<evidence type="ECO:0000313" key="4">
    <source>
        <dbReference type="EMBL" id="EJW79468.1"/>
    </source>
</evidence>
<feature type="compositionally biased region" description="Low complexity" evidence="2">
    <location>
        <begin position="260"/>
        <end position="270"/>
    </location>
</feature>
<comment type="caution">
    <text evidence="4">The sequence shown here is derived from an EMBL/GenBank/DDBJ whole genome shotgun (WGS) entry which is preliminary data.</text>
</comment>
<sequence length="555" mass="61945">MEGGVKTVTIEDRTGTTIHKHLLTLCEEDREMLSFAFKQYNRTDAEKKHMQPSDLDFFIKGSFARIRFVLLFLWLERMKRFAVPFQAEAAQVAAQAQSYASEKASQAAQKIKHLMEESPLRIGLDIELEAPTILVPKSSTSLNALFIDFGRLTAVNSVSAAQHEQSAVIDSMQVNLTDFCFGISLLSEKDVEVLSTCQVLKPITFSLLIYRNLSFEWYKTAPQMLVDAHLPIIEISMTEEDYATILKTLSGNLAEGNELSSVSSPSVNSSIRRERTVERRSQESNEKAVSESDGSPLSDSKAKSLVFSFKLDEIAALLYRGSSDLENSKGEIARKTTAGFASMRLKKIKLSGSRAGNGELDIVVSLEVFVMEDERSEKTKTRRLLDKKPDRTGKIHNEFVAARYQTSETGDKIIAFSSSAFFLRLCPEFLGALMNFFTVKKTQEELAREAEKVNIPNIAQNKEKVETALPKGTVTMNCTMHEAEIILIDDAVSPENSQALILSFNVDLKAKPDGEKQVMIGGIKNLQIISTYCLESKCDQTPYQVVEKLHKIEAD</sequence>
<evidence type="ECO:0000256" key="2">
    <source>
        <dbReference type="SAM" id="MobiDB-lite"/>
    </source>
</evidence>
<dbReference type="Proteomes" id="UP000004810">
    <property type="component" value="Unassembled WGS sequence"/>
</dbReference>
<evidence type="ECO:0000259" key="3">
    <source>
        <dbReference type="Pfam" id="PF25033"/>
    </source>
</evidence>
<protein>
    <recommendedName>
        <fullName evidence="3">VPS13-like middle region domain-containing protein</fullName>
    </recommendedName>
</protein>